<dbReference type="InterPro" id="IPR050765">
    <property type="entry name" value="Riboflavin_Biosynth_HTPR"/>
</dbReference>
<dbReference type="PANTHER" id="PTHR38011:SF11">
    <property type="entry name" value="2,5-DIAMINO-6-RIBOSYLAMINO-4(3H)-PYRIMIDINONE 5'-PHOSPHATE REDUCTASE"/>
    <property type="match status" value="1"/>
</dbReference>
<feature type="compositionally biased region" description="Basic and acidic residues" evidence="1">
    <location>
        <begin position="203"/>
        <end position="214"/>
    </location>
</feature>
<dbReference type="Proteomes" id="UP001595961">
    <property type="component" value="Unassembled WGS sequence"/>
</dbReference>
<dbReference type="RefSeq" id="WP_266148793.1">
    <property type="nucleotide sequence ID" value="NZ_CP064028.1"/>
</dbReference>
<dbReference type="Pfam" id="PF01872">
    <property type="entry name" value="RibD_C"/>
    <property type="match status" value="1"/>
</dbReference>
<dbReference type="InterPro" id="IPR024072">
    <property type="entry name" value="DHFR-like_dom_sf"/>
</dbReference>
<dbReference type="EMBL" id="JBHSGA010000017">
    <property type="protein sequence ID" value="MFC4526893.1"/>
    <property type="molecule type" value="Genomic_DNA"/>
</dbReference>
<dbReference type="SUPFAM" id="SSF53597">
    <property type="entry name" value="Dihydrofolate reductase-like"/>
    <property type="match status" value="1"/>
</dbReference>
<evidence type="ECO:0000256" key="1">
    <source>
        <dbReference type="SAM" id="MobiDB-lite"/>
    </source>
</evidence>
<feature type="region of interest" description="Disordered" evidence="1">
    <location>
        <begin position="196"/>
        <end position="230"/>
    </location>
</feature>
<sequence>MKRKLTGAFFQSLDGVIQAPGAPEEDRSGGFRFGGWTAPFWDESMQAPTARIFDEPEFDLLLGKRTYDIFAAYWPYNQDHAIGVKFQRINKYVLTHADEPLTWEGSHKLCGDTAEAVAAVKQSEGRDLLIQGSSSLYGPLLAAGLIDRLILMTFPVLLGQGRRVFDGSQKPGALKLVEHFVSNSGVVFATYEPAGEVPTGSFETKEPSAAELNRRAAWAQEEASAPRAAR</sequence>
<reference evidence="4" key="1">
    <citation type="journal article" date="2019" name="Int. J. Syst. Evol. Microbiol.">
        <title>The Global Catalogue of Microorganisms (GCM) 10K type strain sequencing project: providing services to taxonomists for standard genome sequencing and annotation.</title>
        <authorList>
            <consortium name="The Broad Institute Genomics Platform"/>
            <consortium name="The Broad Institute Genome Sequencing Center for Infectious Disease"/>
            <person name="Wu L."/>
            <person name="Ma J."/>
        </authorList>
    </citation>
    <scope>NUCLEOTIDE SEQUENCE [LARGE SCALE GENOMIC DNA]</scope>
    <source>
        <strain evidence="4">CCM 4481</strain>
    </source>
</reference>
<comment type="caution">
    <text evidence="3">The sequence shown here is derived from an EMBL/GenBank/DDBJ whole genome shotgun (WGS) entry which is preliminary data.</text>
</comment>
<name>A0ABV9C1N1_9GAMM</name>
<gene>
    <name evidence="3" type="ORF">ACFO5W_09660</name>
</gene>
<dbReference type="InterPro" id="IPR002734">
    <property type="entry name" value="RibDG_C"/>
</dbReference>
<organism evidence="3 4">
    <name type="scientific">Dyella halodurans</name>
    <dbReference type="NCBI Taxonomy" id="1920171"/>
    <lineage>
        <taxon>Bacteria</taxon>
        <taxon>Pseudomonadati</taxon>
        <taxon>Pseudomonadota</taxon>
        <taxon>Gammaproteobacteria</taxon>
        <taxon>Lysobacterales</taxon>
        <taxon>Rhodanobacteraceae</taxon>
        <taxon>Dyella</taxon>
    </lineage>
</organism>
<accession>A0ABV9C1N1</accession>
<dbReference type="Gene3D" id="3.40.430.10">
    <property type="entry name" value="Dihydrofolate Reductase, subunit A"/>
    <property type="match status" value="1"/>
</dbReference>
<evidence type="ECO:0000313" key="3">
    <source>
        <dbReference type="EMBL" id="MFC4526893.1"/>
    </source>
</evidence>
<feature type="domain" description="Bacterial bifunctional deaminase-reductase C-terminal" evidence="2">
    <location>
        <begin position="4"/>
        <end position="188"/>
    </location>
</feature>
<dbReference type="PANTHER" id="PTHR38011">
    <property type="entry name" value="DIHYDROFOLATE REDUCTASE FAMILY PROTEIN (AFU_ORTHOLOGUE AFUA_8G06820)"/>
    <property type="match status" value="1"/>
</dbReference>
<proteinExistence type="predicted"/>
<evidence type="ECO:0000259" key="2">
    <source>
        <dbReference type="Pfam" id="PF01872"/>
    </source>
</evidence>
<evidence type="ECO:0000313" key="4">
    <source>
        <dbReference type="Proteomes" id="UP001595961"/>
    </source>
</evidence>
<keyword evidence="4" id="KW-1185">Reference proteome</keyword>
<protein>
    <submittedName>
        <fullName evidence="3">Dihydrofolate reductase family protein</fullName>
    </submittedName>
</protein>